<evidence type="ECO:0000259" key="2">
    <source>
        <dbReference type="Pfam" id="PF12728"/>
    </source>
</evidence>
<organism evidence="3 4">
    <name type="scientific">Raoultibacter timonensis</name>
    <dbReference type="NCBI Taxonomy" id="1907662"/>
    <lineage>
        <taxon>Bacteria</taxon>
        <taxon>Bacillati</taxon>
        <taxon>Actinomycetota</taxon>
        <taxon>Coriobacteriia</taxon>
        <taxon>Eggerthellales</taxon>
        <taxon>Eggerthellaceae</taxon>
        <taxon>Raoultibacter</taxon>
    </lineage>
</organism>
<dbReference type="PANTHER" id="PTHR38431:SF1">
    <property type="entry name" value="BLL2305 PROTEIN"/>
    <property type="match status" value="1"/>
</dbReference>
<dbReference type="InterPro" id="IPR009061">
    <property type="entry name" value="DNA-bd_dom_put_sf"/>
</dbReference>
<dbReference type="SUPFAM" id="SSF53850">
    <property type="entry name" value="Periplasmic binding protein-like II"/>
    <property type="match status" value="1"/>
</dbReference>
<reference evidence="3 4" key="1">
    <citation type="submission" date="2022-01" db="EMBL/GenBank/DDBJ databases">
        <title>Novel bile acid biosynthetic pathways are enriched in the microbiome of centenarians.</title>
        <authorList>
            <person name="Sato Y."/>
            <person name="Atarashi K."/>
            <person name="Plichta R.D."/>
            <person name="Arai Y."/>
            <person name="Sasajima S."/>
            <person name="Kearney M.S."/>
            <person name="Suda W."/>
            <person name="Takeshita K."/>
            <person name="Sasaki T."/>
            <person name="Okamoto S."/>
            <person name="Skelly N.A."/>
            <person name="Okamura Y."/>
            <person name="Vlamakis H."/>
            <person name="Li Y."/>
            <person name="Tanoue T."/>
            <person name="Takei H."/>
            <person name="Nittono H."/>
            <person name="Narushima S."/>
            <person name="Irie J."/>
            <person name="Itoh H."/>
            <person name="Moriya K."/>
            <person name="Sugiura Y."/>
            <person name="Suematsu M."/>
            <person name="Moritoki N."/>
            <person name="Shibata S."/>
            <person name="Littman R.D."/>
            <person name="Fischbach A.M."/>
            <person name="Uwamino Y."/>
            <person name="Inoue T."/>
            <person name="Honda A."/>
            <person name="Hattori M."/>
            <person name="Murai T."/>
            <person name="Xavier J.R."/>
            <person name="Hirose N."/>
            <person name="Honda K."/>
        </authorList>
    </citation>
    <scope>NUCLEOTIDE SEQUENCE [LARGE SCALE GENOMIC DNA]</scope>
    <source>
        <strain evidence="3 4">CE91-St30</strain>
    </source>
</reference>
<dbReference type="Proteomes" id="UP001320544">
    <property type="component" value="Chromosome"/>
</dbReference>
<feature type="domain" description="Helix-turn-helix" evidence="2">
    <location>
        <begin position="11"/>
        <end position="55"/>
    </location>
</feature>
<dbReference type="RefSeq" id="WP_102378758.1">
    <property type="nucleotide sequence ID" value="NZ_AP025564.1"/>
</dbReference>
<dbReference type="EMBL" id="AP025564">
    <property type="protein sequence ID" value="BDE95647.1"/>
    <property type="molecule type" value="Genomic_DNA"/>
</dbReference>
<dbReference type="InterPro" id="IPR041657">
    <property type="entry name" value="HTH_17"/>
</dbReference>
<dbReference type="InterPro" id="IPR010093">
    <property type="entry name" value="SinI_DNA-bd"/>
</dbReference>
<dbReference type="SUPFAM" id="SSF46955">
    <property type="entry name" value="Putative DNA-binding domain"/>
    <property type="match status" value="1"/>
</dbReference>
<gene>
    <name evidence="3" type="ORF">CE91St30_09800</name>
</gene>
<feature type="domain" description="PBP" evidence="1">
    <location>
        <begin position="115"/>
        <end position="294"/>
    </location>
</feature>
<accession>A0ABM7WHE0</accession>
<evidence type="ECO:0000313" key="3">
    <source>
        <dbReference type="EMBL" id="BDE95647.1"/>
    </source>
</evidence>
<dbReference type="InterPro" id="IPR024370">
    <property type="entry name" value="PBP_domain"/>
</dbReference>
<evidence type="ECO:0000313" key="4">
    <source>
        <dbReference type="Proteomes" id="UP001320544"/>
    </source>
</evidence>
<dbReference type="NCBIfam" id="TIGR01764">
    <property type="entry name" value="excise"/>
    <property type="match status" value="1"/>
</dbReference>
<dbReference type="Pfam" id="PF12728">
    <property type="entry name" value="HTH_17"/>
    <property type="match status" value="1"/>
</dbReference>
<protein>
    <submittedName>
        <fullName evidence="3">Molybdate-binding protein</fullName>
    </submittedName>
</protein>
<proteinExistence type="predicted"/>
<dbReference type="Pfam" id="PF12727">
    <property type="entry name" value="PBP_like"/>
    <property type="match status" value="1"/>
</dbReference>
<keyword evidence="4" id="KW-1185">Reference proteome</keyword>
<name>A0ABM7WHE0_9ACTN</name>
<evidence type="ECO:0000259" key="1">
    <source>
        <dbReference type="Pfam" id="PF12727"/>
    </source>
</evidence>
<sequence length="326" mass="35740">MEFKQKALAADDVAQMLDVSKNTVYSLAKEGRISSYKVGRKLRFTLDDVQAYIAQSKQAPPKPKIAQDAASNPIDGVWVPPVSGIGKRIPRAAADAFLLGGSDAMVDGLSTCLAESGVYVLRSYQNSYQALVDLYFGYLDAAAVSLWDSSSETCNLPYIKRLLPGMPVKVFQMAYYTQGLLVQRGNPLNLRSWGDLLHSGAVLANRERGAAARVLLDERLRIMEADPKTIPGYDREVSSALVQGSLIARKDADVGVGTEKVFHQVRGLDYLPLQTEQLVLVVAKKPSTERLLRTVQANLRSTAFKQGLASMVGYDFRLLGECIYET</sequence>
<dbReference type="PANTHER" id="PTHR38431">
    <property type="entry name" value="BLL2305 PROTEIN"/>
    <property type="match status" value="1"/>
</dbReference>